<keyword evidence="6 10" id="KW-0547">Nucleotide-binding</keyword>
<dbReference type="HAMAP" id="MF_00165">
    <property type="entry name" value="Thymidylate_kinase"/>
    <property type="match status" value="1"/>
</dbReference>
<keyword evidence="4 10" id="KW-0808">Transferase</keyword>
<comment type="caution">
    <text evidence="12">The sequence shown here is derived from an EMBL/GenBank/DDBJ whole genome shotgun (WGS) entry which is preliminary data.</text>
</comment>
<dbReference type="EC" id="2.7.4.9" evidence="2 10"/>
<name>A0ABV0JKJ7_9CYAN</name>
<dbReference type="InterPro" id="IPR018095">
    <property type="entry name" value="Thymidylate_kin_CS"/>
</dbReference>
<comment type="similarity">
    <text evidence="1 10">Belongs to the thymidylate kinase family.</text>
</comment>
<dbReference type="CDD" id="cd01672">
    <property type="entry name" value="TMPK"/>
    <property type="match status" value="1"/>
</dbReference>
<evidence type="ECO:0000256" key="8">
    <source>
        <dbReference type="ARBA" id="ARBA00022840"/>
    </source>
</evidence>
<dbReference type="InterPro" id="IPR039430">
    <property type="entry name" value="Thymidylate_kin-like_dom"/>
</dbReference>
<evidence type="ECO:0000256" key="6">
    <source>
        <dbReference type="ARBA" id="ARBA00022741"/>
    </source>
</evidence>
<keyword evidence="13" id="KW-1185">Reference proteome</keyword>
<evidence type="ECO:0000256" key="4">
    <source>
        <dbReference type="ARBA" id="ARBA00022679"/>
    </source>
</evidence>
<evidence type="ECO:0000256" key="10">
    <source>
        <dbReference type="HAMAP-Rule" id="MF_00165"/>
    </source>
</evidence>
<dbReference type="NCBIfam" id="TIGR00041">
    <property type="entry name" value="DTMP_kinase"/>
    <property type="match status" value="1"/>
</dbReference>
<sequence length="221" mass="24700">MQGKLIVFEGVEGSGKTTQIQRSRHWLLERMNQKPSNVVVTREPGGTTLGSRLRQLLLQGHQHPIQDRAELLIFAADRAQHVEEVINPTLLAGGIILCDRFTDSTIAYQGYGRGLSLELIENICQVATDGRTSDLTLWLDVDVEVGLARAKARGTADRMEQADLAFHRRVQQGFTALAAAHSHRIVRVDASRSEAEVQEQIQMILTQKFAQWYPDNSFSPD</sequence>
<protein>
    <recommendedName>
        <fullName evidence="3 10">Thymidylate kinase</fullName>
        <ecNumber evidence="2 10">2.7.4.9</ecNumber>
    </recommendedName>
    <alternativeName>
        <fullName evidence="10">dTMP kinase</fullName>
    </alternativeName>
</protein>
<comment type="catalytic activity">
    <reaction evidence="9 10">
        <text>dTMP + ATP = dTDP + ADP</text>
        <dbReference type="Rhea" id="RHEA:13517"/>
        <dbReference type="ChEBI" id="CHEBI:30616"/>
        <dbReference type="ChEBI" id="CHEBI:58369"/>
        <dbReference type="ChEBI" id="CHEBI:63528"/>
        <dbReference type="ChEBI" id="CHEBI:456216"/>
        <dbReference type="EC" id="2.7.4.9"/>
    </reaction>
</comment>
<dbReference type="InterPro" id="IPR018094">
    <property type="entry name" value="Thymidylate_kinase"/>
</dbReference>
<keyword evidence="8 10" id="KW-0067">ATP-binding</keyword>
<dbReference type="SUPFAM" id="SSF52540">
    <property type="entry name" value="P-loop containing nucleoside triphosphate hydrolases"/>
    <property type="match status" value="1"/>
</dbReference>
<organism evidence="12 13">
    <name type="scientific">Funiculus sociatus GB2-A5</name>
    <dbReference type="NCBI Taxonomy" id="2933946"/>
    <lineage>
        <taxon>Bacteria</taxon>
        <taxon>Bacillati</taxon>
        <taxon>Cyanobacteriota</taxon>
        <taxon>Cyanophyceae</taxon>
        <taxon>Coleofasciculales</taxon>
        <taxon>Coleofasciculaceae</taxon>
        <taxon>Funiculus</taxon>
    </lineage>
</organism>
<accession>A0ABV0JKJ7</accession>
<dbReference type="GO" id="GO:0004798">
    <property type="term" value="F:dTMP kinase activity"/>
    <property type="evidence" value="ECO:0007669"/>
    <property type="project" value="UniProtKB-EC"/>
</dbReference>
<dbReference type="Pfam" id="PF02223">
    <property type="entry name" value="Thymidylate_kin"/>
    <property type="match status" value="1"/>
</dbReference>
<evidence type="ECO:0000313" key="12">
    <source>
        <dbReference type="EMBL" id="MEP0863959.1"/>
    </source>
</evidence>
<evidence type="ECO:0000256" key="2">
    <source>
        <dbReference type="ARBA" id="ARBA00012980"/>
    </source>
</evidence>
<evidence type="ECO:0000256" key="9">
    <source>
        <dbReference type="ARBA" id="ARBA00048743"/>
    </source>
</evidence>
<keyword evidence="5 10" id="KW-0545">Nucleotide biosynthesis</keyword>
<dbReference type="Gene3D" id="3.40.50.300">
    <property type="entry name" value="P-loop containing nucleotide triphosphate hydrolases"/>
    <property type="match status" value="1"/>
</dbReference>
<feature type="binding site" evidence="10">
    <location>
        <begin position="10"/>
        <end position="17"/>
    </location>
    <ligand>
        <name>ATP</name>
        <dbReference type="ChEBI" id="CHEBI:30616"/>
    </ligand>
</feature>
<evidence type="ECO:0000256" key="5">
    <source>
        <dbReference type="ARBA" id="ARBA00022727"/>
    </source>
</evidence>
<evidence type="ECO:0000256" key="7">
    <source>
        <dbReference type="ARBA" id="ARBA00022777"/>
    </source>
</evidence>
<evidence type="ECO:0000256" key="1">
    <source>
        <dbReference type="ARBA" id="ARBA00009776"/>
    </source>
</evidence>
<feature type="domain" description="Thymidylate kinase-like" evidence="11">
    <location>
        <begin position="8"/>
        <end position="201"/>
    </location>
</feature>
<comment type="function">
    <text evidence="10">Phosphorylation of dTMP to form dTDP in both de novo and salvage pathways of dTTP synthesis.</text>
</comment>
<dbReference type="Proteomes" id="UP001442494">
    <property type="component" value="Unassembled WGS sequence"/>
</dbReference>
<dbReference type="PANTHER" id="PTHR10344:SF4">
    <property type="entry name" value="UMP-CMP KINASE 2, MITOCHONDRIAL"/>
    <property type="match status" value="1"/>
</dbReference>
<reference evidence="12 13" key="1">
    <citation type="submission" date="2022-04" db="EMBL/GenBank/DDBJ databases">
        <title>Positive selection, recombination, and allopatry shape intraspecific diversity of widespread and dominant cyanobacteria.</title>
        <authorList>
            <person name="Wei J."/>
            <person name="Shu W."/>
            <person name="Hu C."/>
        </authorList>
    </citation>
    <scope>NUCLEOTIDE SEQUENCE [LARGE SCALE GENOMIC DNA]</scope>
    <source>
        <strain evidence="12 13">GB2-A5</strain>
    </source>
</reference>
<evidence type="ECO:0000256" key="3">
    <source>
        <dbReference type="ARBA" id="ARBA00017144"/>
    </source>
</evidence>
<gene>
    <name evidence="10 12" type="primary">tmk</name>
    <name evidence="12" type="ORF">NDI37_05720</name>
</gene>
<dbReference type="RefSeq" id="WP_190417677.1">
    <property type="nucleotide sequence ID" value="NZ_JAMPKK010000008.1"/>
</dbReference>
<keyword evidence="7 10" id="KW-0418">Kinase</keyword>
<evidence type="ECO:0000313" key="13">
    <source>
        <dbReference type="Proteomes" id="UP001442494"/>
    </source>
</evidence>
<dbReference type="PROSITE" id="PS01331">
    <property type="entry name" value="THYMIDYLATE_KINASE"/>
    <property type="match status" value="1"/>
</dbReference>
<dbReference type="InterPro" id="IPR027417">
    <property type="entry name" value="P-loop_NTPase"/>
</dbReference>
<proteinExistence type="inferred from homology"/>
<evidence type="ECO:0000259" key="11">
    <source>
        <dbReference type="Pfam" id="PF02223"/>
    </source>
</evidence>
<dbReference type="PANTHER" id="PTHR10344">
    <property type="entry name" value="THYMIDYLATE KINASE"/>
    <property type="match status" value="1"/>
</dbReference>
<dbReference type="EMBL" id="JAMPKK010000008">
    <property type="protein sequence ID" value="MEP0863959.1"/>
    <property type="molecule type" value="Genomic_DNA"/>
</dbReference>